<keyword evidence="4" id="KW-0804">Transcription</keyword>
<evidence type="ECO:0000313" key="7">
    <source>
        <dbReference type="EMBL" id="AHF23949.1"/>
    </source>
</evidence>
<dbReference type="PANTHER" id="PTHR30204">
    <property type="entry name" value="REDOX-CYCLING DRUG-SENSING TRANSCRIPTIONAL ACTIVATOR SOXR"/>
    <property type="match status" value="1"/>
</dbReference>
<dbReference type="SUPFAM" id="SSF46955">
    <property type="entry name" value="Putative DNA-binding domain"/>
    <property type="match status" value="1"/>
</dbReference>
<organism evidence="7">
    <name type="scientific">uncultured bacterium Contig19</name>
    <dbReference type="NCBI Taxonomy" id="1393523"/>
    <lineage>
        <taxon>Bacteria</taxon>
        <taxon>environmental samples</taxon>
    </lineage>
</organism>
<evidence type="ECO:0000256" key="1">
    <source>
        <dbReference type="ARBA" id="ARBA00022491"/>
    </source>
</evidence>
<protein>
    <submittedName>
        <fullName evidence="7">MerR family transcriptional regulator</fullName>
    </submittedName>
</protein>
<keyword evidence="1" id="KW-0678">Repressor</keyword>
<dbReference type="GO" id="GO:0003677">
    <property type="term" value="F:DNA binding"/>
    <property type="evidence" value="ECO:0007669"/>
    <property type="project" value="UniProtKB-KW"/>
</dbReference>
<dbReference type="GO" id="GO:0003700">
    <property type="term" value="F:DNA-binding transcription factor activity"/>
    <property type="evidence" value="ECO:0007669"/>
    <property type="project" value="InterPro"/>
</dbReference>
<dbReference type="PROSITE" id="PS50937">
    <property type="entry name" value="HTH_MERR_2"/>
    <property type="match status" value="1"/>
</dbReference>
<dbReference type="InterPro" id="IPR000551">
    <property type="entry name" value="MerR-type_HTH_dom"/>
</dbReference>
<dbReference type="EMBL" id="KC246780">
    <property type="protein sequence ID" value="AHF23949.1"/>
    <property type="molecule type" value="Genomic_DNA"/>
</dbReference>
<accession>W0FKH5</accession>
<keyword evidence="5" id="KW-0175">Coiled coil</keyword>
<evidence type="ECO:0000259" key="6">
    <source>
        <dbReference type="PROSITE" id="PS50937"/>
    </source>
</evidence>
<dbReference type="AlphaFoldDB" id="W0FKH5"/>
<evidence type="ECO:0000256" key="4">
    <source>
        <dbReference type="ARBA" id="ARBA00023163"/>
    </source>
</evidence>
<dbReference type="Pfam" id="PF13411">
    <property type="entry name" value="MerR_1"/>
    <property type="match status" value="1"/>
</dbReference>
<dbReference type="SMART" id="SM00422">
    <property type="entry name" value="HTH_MERR"/>
    <property type="match status" value="1"/>
</dbReference>
<keyword evidence="2" id="KW-0805">Transcription regulation</keyword>
<dbReference type="Gene3D" id="1.10.1660.10">
    <property type="match status" value="1"/>
</dbReference>
<dbReference type="PANTHER" id="PTHR30204:SF69">
    <property type="entry name" value="MERR-FAMILY TRANSCRIPTIONAL REGULATOR"/>
    <property type="match status" value="1"/>
</dbReference>
<feature type="domain" description="HTH merR-type" evidence="6">
    <location>
        <begin position="5"/>
        <end position="75"/>
    </location>
</feature>
<sequence>MKDGLLRSGEFAQMAGVTKKALQVYMDKGILIPDYVDMENGYRYYAKERSSQIEEIVKMREVGLSLDDIKDIFDRKDSLRYLDILHKRLDQVEKGIAQLEKDRAILQFRIKNQSMFLNPPALRHCFVEYQPRRAYVRFPINPYQAKVDGGAAWHDALEAVRKTFQENGIPIKYFQNVGAVFDMDEMRNGTIMYSHAAIWPDDTSLFDNVEYLEAGYYACMFDQRYMSDGLAIARAVTTLMDFVKTSEYTIRGSFYEECVAETTMFDFNRMLYVVKEEVPIALDPQGE</sequence>
<dbReference type="InterPro" id="IPR009061">
    <property type="entry name" value="DNA-bd_dom_put_sf"/>
</dbReference>
<keyword evidence="3" id="KW-0238">DNA-binding</keyword>
<dbReference type="InterPro" id="IPR047057">
    <property type="entry name" value="MerR_fam"/>
</dbReference>
<reference evidence="7" key="1">
    <citation type="journal article" date="2013" name="PLoS ONE">
        <title>Metagenomic insights into the carbohydrate-active enzymes carried by the microorganisms adhering to solid digesta in the rumen of cows.</title>
        <authorList>
            <person name="Wang L."/>
            <person name="Hatem A."/>
            <person name="Catalyurek U.V."/>
            <person name="Morrison M."/>
            <person name="Yu Z."/>
        </authorList>
    </citation>
    <scope>NUCLEOTIDE SEQUENCE</scope>
</reference>
<evidence type="ECO:0000256" key="2">
    <source>
        <dbReference type="ARBA" id="ARBA00023015"/>
    </source>
</evidence>
<evidence type="ECO:0000256" key="5">
    <source>
        <dbReference type="SAM" id="Coils"/>
    </source>
</evidence>
<proteinExistence type="predicted"/>
<evidence type="ECO:0000256" key="3">
    <source>
        <dbReference type="ARBA" id="ARBA00023125"/>
    </source>
</evidence>
<feature type="coiled-coil region" evidence="5">
    <location>
        <begin position="82"/>
        <end position="109"/>
    </location>
</feature>
<name>W0FKH5_9BACT</name>